<keyword evidence="2" id="KW-1133">Transmembrane helix</keyword>
<dbReference type="RefSeq" id="XP_034012826.1">
    <property type="nucleotide sequence ID" value="XM_034155059.1"/>
</dbReference>
<organism evidence="3 4">
    <name type="scientific">Diutina rugosa</name>
    <name type="common">Yeast</name>
    <name type="synonym">Candida rugosa</name>
    <dbReference type="NCBI Taxonomy" id="5481"/>
    <lineage>
        <taxon>Eukaryota</taxon>
        <taxon>Fungi</taxon>
        <taxon>Dikarya</taxon>
        <taxon>Ascomycota</taxon>
        <taxon>Saccharomycotina</taxon>
        <taxon>Pichiomycetes</taxon>
        <taxon>Debaryomycetaceae</taxon>
        <taxon>Diutina</taxon>
    </lineage>
</organism>
<keyword evidence="1" id="KW-0175">Coiled coil</keyword>
<dbReference type="AlphaFoldDB" id="A0A642UQU4"/>
<evidence type="ECO:0000313" key="4">
    <source>
        <dbReference type="Proteomes" id="UP000449547"/>
    </source>
</evidence>
<proteinExistence type="predicted"/>
<dbReference type="Proteomes" id="UP000449547">
    <property type="component" value="Unassembled WGS sequence"/>
</dbReference>
<keyword evidence="2" id="KW-0472">Membrane</keyword>
<gene>
    <name evidence="3" type="ORF">DIURU_002410</name>
</gene>
<sequence>MSDASKPTNKGSSQALQSKTLNHLLSYPLVKLVVNYLLSFTFIQLIYQQLIKPVYDLVNQVVLGKFGNYIKPVDEKADQLLTEVVDKTVIPQGEKLVHNVRETVDYPLKTYVKPANDYTIKTVHQYLPDQQFKFDDNINELEKSVKIAKQLGSSLYNTVKTKSNEVSNNVLTTYKEEVAASKETSTIGKNISAGVNTAAKSYETYVKPLQEQTSAVINDVTQKGKAKTEELVDSAKNNISGVKKNVEATAEKVDQELARPNGAVSASA</sequence>
<dbReference type="VEuPathDB" id="FungiDB:DIURU_002410"/>
<dbReference type="EMBL" id="SWFT01000067">
    <property type="protein sequence ID" value="KAA8903524.1"/>
    <property type="molecule type" value="Genomic_DNA"/>
</dbReference>
<evidence type="ECO:0000256" key="1">
    <source>
        <dbReference type="SAM" id="Coils"/>
    </source>
</evidence>
<dbReference type="Gene3D" id="1.20.5.1230">
    <property type="entry name" value="Apolipoprotein A-I"/>
    <property type="match status" value="1"/>
</dbReference>
<keyword evidence="4" id="KW-1185">Reference proteome</keyword>
<name>A0A642UQU4_DIURU</name>
<evidence type="ECO:0000313" key="3">
    <source>
        <dbReference type="EMBL" id="KAA8903524.1"/>
    </source>
</evidence>
<feature type="transmembrane region" description="Helical" evidence="2">
    <location>
        <begin position="29"/>
        <end position="47"/>
    </location>
</feature>
<dbReference type="OrthoDB" id="4081031at2759"/>
<protein>
    <submittedName>
        <fullName evidence="3">Uncharacterized protein</fullName>
    </submittedName>
</protein>
<accession>A0A642UQU4</accession>
<comment type="caution">
    <text evidence="3">The sequence shown here is derived from an EMBL/GenBank/DDBJ whole genome shotgun (WGS) entry which is preliminary data.</text>
</comment>
<dbReference type="OMA" id="YILEIPV"/>
<evidence type="ECO:0000256" key="2">
    <source>
        <dbReference type="SAM" id="Phobius"/>
    </source>
</evidence>
<feature type="coiled-coil region" evidence="1">
    <location>
        <begin position="225"/>
        <end position="252"/>
    </location>
</feature>
<dbReference type="Pfam" id="PF17316">
    <property type="entry name" value="Perilipin_2"/>
    <property type="match status" value="1"/>
</dbReference>
<dbReference type="GeneID" id="54781061"/>
<keyword evidence="2" id="KW-0812">Transmembrane</keyword>
<reference evidence="3 4" key="1">
    <citation type="submission" date="2019-07" db="EMBL/GenBank/DDBJ databases">
        <title>Genome assembly of two rare yeast pathogens: Diutina rugosa and Trichomonascus ciferrii.</title>
        <authorList>
            <person name="Mixao V."/>
            <person name="Saus E."/>
            <person name="Hansen A."/>
            <person name="Lass-Flor C."/>
            <person name="Gabaldon T."/>
        </authorList>
    </citation>
    <scope>NUCLEOTIDE SEQUENCE [LARGE SCALE GENOMIC DNA]</scope>
    <source>
        <strain evidence="3 4">CBS 613</strain>
    </source>
</reference>